<gene>
    <name evidence="2" type="ORF">QDQ51_05020</name>
</gene>
<reference evidence="2" key="2">
    <citation type="submission" date="2023-10" db="EMBL/GenBank/DDBJ databases">
        <title>Analysis of Resistance Genes of Carbapenem-resistant Providencia rettgeri.</title>
        <authorList>
            <person name="Liu M."/>
        </authorList>
    </citation>
    <scope>NUCLEOTIDE SEQUENCE</scope>
    <source>
        <strain evidence="2">QITACRE101</strain>
    </source>
</reference>
<comment type="caution">
    <text evidence="2">The sequence shown here is derived from an EMBL/GenBank/DDBJ whole genome shotgun (WGS) entry which is preliminary data.</text>
</comment>
<evidence type="ECO:0000313" key="3">
    <source>
        <dbReference type="Proteomes" id="UP001162044"/>
    </source>
</evidence>
<feature type="chain" id="PRO_5044263920" evidence="1">
    <location>
        <begin position="25"/>
        <end position="116"/>
    </location>
</feature>
<protein>
    <submittedName>
        <fullName evidence="2">Uncharacterized protein</fullName>
    </submittedName>
</protein>
<dbReference type="Proteomes" id="UP001162044">
    <property type="component" value="Unassembled WGS sequence"/>
</dbReference>
<dbReference type="RefSeq" id="WP_164528723.1">
    <property type="nucleotide sequence ID" value="NZ_JAEHSK010000001.1"/>
</dbReference>
<feature type="signal peptide" evidence="1">
    <location>
        <begin position="1"/>
        <end position="24"/>
    </location>
</feature>
<reference evidence="2" key="1">
    <citation type="submission" date="2023-04" db="EMBL/GenBank/DDBJ databases">
        <authorList>
            <person name="Li W."/>
        </authorList>
    </citation>
    <scope>NUCLEOTIDE SEQUENCE</scope>
    <source>
        <strain evidence="2">QITACRE101</strain>
    </source>
</reference>
<proteinExistence type="predicted"/>
<sequence>MNRLLMLIALICCTFVVNSKPVYTADELHEMVLSGTNPEMLNPRLVYDSTGIVTFNKCVSTMRKLLSDLGSYPSVIERNSFGVFRAKLWASDGLYELNCVEANDSVIAEQYKSEYK</sequence>
<evidence type="ECO:0000256" key="1">
    <source>
        <dbReference type="SAM" id="SignalP"/>
    </source>
</evidence>
<evidence type="ECO:0000313" key="2">
    <source>
        <dbReference type="EMBL" id="MDH2304780.1"/>
    </source>
</evidence>
<organism evidence="2 3">
    <name type="scientific">Providencia rettgeri</name>
    <dbReference type="NCBI Taxonomy" id="587"/>
    <lineage>
        <taxon>Bacteria</taxon>
        <taxon>Pseudomonadati</taxon>
        <taxon>Pseudomonadota</taxon>
        <taxon>Gammaproteobacteria</taxon>
        <taxon>Enterobacterales</taxon>
        <taxon>Morganellaceae</taxon>
        <taxon>Providencia</taxon>
    </lineage>
</organism>
<name>A0AB35L9F8_PRORE</name>
<keyword evidence="1" id="KW-0732">Signal</keyword>
<accession>A0AB35L9F8</accession>
<dbReference type="AlphaFoldDB" id="A0AB35L9F8"/>
<dbReference type="EMBL" id="JARVQW010000001">
    <property type="protein sequence ID" value="MDH2304780.1"/>
    <property type="molecule type" value="Genomic_DNA"/>
</dbReference>